<dbReference type="EMBL" id="MT141497">
    <property type="protein sequence ID" value="QJA63456.1"/>
    <property type="molecule type" value="Genomic_DNA"/>
</dbReference>
<organism evidence="1">
    <name type="scientific">viral metagenome</name>
    <dbReference type="NCBI Taxonomy" id="1070528"/>
    <lineage>
        <taxon>unclassified sequences</taxon>
        <taxon>metagenomes</taxon>
        <taxon>organismal metagenomes</taxon>
    </lineage>
</organism>
<reference evidence="1" key="1">
    <citation type="submission" date="2020-03" db="EMBL/GenBank/DDBJ databases">
        <title>The deep terrestrial virosphere.</title>
        <authorList>
            <person name="Holmfeldt K."/>
            <person name="Nilsson E."/>
            <person name="Simone D."/>
            <person name="Lopez-Fernandez M."/>
            <person name="Wu X."/>
            <person name="de Brujin I."/>
            <person name="Lundin D."/>
            <person name="Andersson A."/>
            <person name="Bertilsson S."/>
            <person name="Dopson M."/>
        </authorList>
    </citation>
    <scope>NUCLEOTIDE SEQUENCE</scope>
    <source>
        <strain evidence="1">MM415B00627</strain>
    </source>
</reference>
<sequence length="97" mass="9764">MPHRVTSIAASAAITTAPCYVYGIHIEAAADAATVALANKATSGGTRVMGAKAAINGSDNAHFSGDPVFFGTGCYATITGTTPIIEIHWSPVKGNAS</sequence>
<gene>
    <name evidence="1" type="ORF">MM415B00627_0038</name>
</gene>
<dbReference type="AlphaFoldDB" id="A0A6M3J0F6"/>
<evidence type="ECO:0000313" key="1">
    <source>
        <dbReference type="EMBL" id="QJA63456.1"/>
    </source>
</evidence>
<protein>
    <submittedName>
        <fullName evidence="1">Uncharacterized protein</fullName>
    </submittedName>
</protein>
<accession>A0A6M3J0F6</accession>
<name>A0A6M3J0F6_9ZZZZ</name>
<proteinExistence type="predicted"/>